<dbReference type="EMBL" id="CP015017">
    <property type="protein sequence ID" value="APC01671.1"/>
    <property type="molecule type" value="Genomic_DNA"/>
</dbReference>
<reference evidence="2" key="1">
    <citation type="journal article" date="2017" name="Appl. Environ. Microbiol.">
        <title>Microdiversification of a pelagic Polynucleobacter species is mainly driven by acquisition of genomic islands from a partially interspecific gene pool.</title>
        <authorList>
            <person name="Hoetzinger M."/>
            <person name="Hahn M.W."/>
            <person name="Jezberova J."/>
            <person name="Schmidt J."/>
            <person name="Koll U."/>
        </authorList>
    </citation>
    <scope>NUCLEOTIDE SEQUENCE</scope>
    <source>
        <strain evidence="2">MWH-RechtKol4</strain>
    </source>
</reference>
<accession>A0AAC9IV88</accession>
<evidence type="ECO:0000256" key="1">
    <source>
        <dbReference type="SAM" id="Phobius"/>
    </source>
</evidence>
<name>A0AAC9IV88_9BURK</name>
<organism evidence="2 3">
    <name type="scientific">Polynucleobacter asymbioticus</name>
    <dbReference type="NCBI Taxonomy" id="576611"/>
    <lineage>
        <taxon>Bacteria</taxon>
        <taxon>Pseudomonadati</taxon>
        <taxon>Pseudomonadota</taxon>
        <taxon>Betaproteobacteria</taxon>
        <taxon>Burkholderiales</taxon>
        <taxon>Burkholderiaceae</taxon>
        <taxon>Polynucleobacter</taxon>
    </lineage>
</organism>
<dbReference type="RefSeq" id="WP_071539569.1">
    <property type="nucleotide sequence ID" value="NZ_CP015016.1"/>
</dbReference>
<keyword evidence="1" id="KW-1133">Transmembrane helix</keyword>
<evidence type="ECO:0000313" key="2">
    <source>
        <dbReference type="EMBL" id="APC01671.1"/>
    </source>
</evidence>
<proteinExistence type="predicted"/>
<feature type="transmembrane region" description="Helical" evidence="1">
    <location>
        <begin position="15"/>
        <end position="35"/>
    </location>
</feature>
<sequence>MSTNQIKEKEQEVNLLWSLILALFGVGLIGLSVYLGTQNNALATLIQQGGSPADYLYGFGVLLSFALGVYLIGRHIAKEGVAEHFCEQAPY</sequence>
<keyword evidence="1" id="KW-0812">Transmembrane</keyword>
<keyword evidence="1" id="KW-0472">Membrane</keyword>
<protein>
    <submittedName>
        <fullName evidence="2">Uncharacterized protein</fullName>
    </submittedName>
</protein>
<evidence type="ECO:0000313" key="3">
    <source>
        <dbReference type="Proteomes" id="UP000182060"/>
    </source>
</evidence>
<feature type="transmembrane region" description="Helical" evidence="1">
    <location>
        <begin position="55"/>
        <end position="73"/>
    </location>
</feature>
<gene>
    <name evidence="2" type="ORF">AOC25_08575</name>
</gene>
<dbReference type="AlphaFoldDB" id="A0AAC9IV88"/>
<dbReference type="Proteomes" id="UP000182060">
    <property type="component" value="Chromosome"/>
</dbReference>